<dbReference type="Gene3D" id="3.60.15.10">
    <property type="entry name" value="Ribonuclease Z/Hydroxyacylglutathione hydrolase-like"/>
    <property type="match status" value="1"/>
</dbReference>
<dbReference type="Pfam" id="PF03772">
    <property type="entry name" value="Competence"/>
    <property type="match status" value="1"/>
</dbReference>
<dbReference type="SUPFAM" id="SSF56281">
    <property type="entry name" value="Metallo-hydrolase/oxidoreductase"/>
    <property type="match status" value="1"/>
</dbReference>
<organism evidence="8 9">
    <name type="scientific">Candidatus Litorirhabdus singularis</name>
    <dbReference type="NCBI Taxonomy" id="2518993"/>
    <lineage>
        <taxon>Bacteria</taxon>
        <taxon>Pseudomonadati</taxon>
        <taxon>Pseudomonadota</taxon>
        <taxon>Gammaproteobacteria</taxon>
        <taxon>Cellvibrionales</taxon>
        <taxon>Halieaceae</taxon>
        <taxon>Candidatus Litorirhabdus</taxon>
    </lineage>
</organism>
<dbReference type="CDD" id="cd07731">
    <property type="entry name" value="ComA-like_MBL-fold"/>
    <property type="match status" value="1"/>
</dbReference>
<evidence type="ECO:0000256" key="2">
    <source>
        <dbReference type="ARBA" id="ARBA00022475"/>
    </source>
</evidence>
<feature type="transmembrane region" description="Helical" evidence="6">
    <location>
        <begin position="292"/>
        <end position="311"/>
    </location>
</feature>
<feature type="transmembrane region" description="Helical" evidence="6">
    <location>
        <begin position="332"/>
        <end position="351"/>
    </location>
</feature>
<dbReference type="SMART" id="SM00849">
    <property type="entry name" value="Lactamase_B"/>
    <property type="match status" value="1"/>
</dbReference>
<sequence>MYSWMIGTVVGGFGVGWWPALPSLTAILAGIALALLGALWAARVRRWQSQVLFVVGLSCGASFSSLWGHQLLHERLPSVLEGTVLALQVRVLEPPQRRELPGPRWRQRFIGEVLSEVCNAERSDCLSAGSRVLLSFYGEQRFTAGERWQLEARLKRPWGLSNPDSFNYQSWLAQHKIAATGSIRSRGLVALASAQPWPNPHQFVRQRILEALENSGLELRVTALLAAITVGQRGAIAHSDWLLLQHLGLNHLVVVSGLHVGMMAALGFWLGLQLGRGLLLLGLLRQASVAGHLGAIFIATSYSALAGFALPTTRALVMLGLIQAGWLLRRRFGWRYSISWALLLVMLMQPLATHNAGFWMSFGAVLAIAGLLLLRPDIRGWRQLLYLQLCLSTVTGLLSSLWFGGSSWAAPVANLVAIPVVGLLVAPLGLAGVALLPVLPGGAVVCWQIAALPLRGLLWLGEWLKEGAIQPWLAYHPTPASLLLALSALLLCLLPAPLRWRWLAVPLLLPLLVPYRPAVPADTLVVNVLDVGQGLAVVLRTASHTVLYDTGAGDPAGPNMATAVILPYLYAQGIESLDLLVISHADNDHASGLDSVRAALPVQRIWLGDPVAAGMPDQGCGAGATLALGQLRLTQLHPDPLGTYLKRNNRSCVLLVEHGDFRVMLPGDIEQGAELELIGRAQGSLEVDLLIAPHHGSLSSSSGPFVSTLKPSEVVFASGYLNRFGHPRPEVAARYRRRGARLWNTAQQGALEFKVREGRLQHAAGWREQQRYYWH</sequence>
<dbReference type="InterPro" id="IPR004797">
    <property type="entry name" value="Competence_ComEC/Rec2"/>
</dbReference>
<reference evidence="8" key="1">
    <citation type="submission" date="2019-02" db="EMBL/GenBank/DDBJ databases">
        <authorList>
            <person name="Li S.-H."/>
        </authorList>
    </citation>
    <scope>NUCLEOTIDE SEQUENCE</scope>
    <source>
        <strain evidence="8">IMCC14734</strain>
    </source>
</reference>
<dbReference type="Pfam" id="PF13567">
    <property type="entry name" value="DUF4131"/>
    <property type="match status" value="1"/>
</dbReference>
<dbReference type="NCBIfam" id="TIGR00360">
    <property type="entry name" value="ComEC_N-term"/>
    <property type="match status" value="1"/>
</dbReference>
<dbReference type="PANTHER" id="PTHR30619">
    <property type="entry name" value="DNA INTERNALIZATION/COMPETENCE PROTEIN COMEC/REC2"/>
    <property type="match status" value="1"/>
</dbReference>
<evidence type="ECO:0000259" key="7">
    <source>
        <dbReference type="SMART" id="SM00849"/>
    </source>
</evidence>
<dbReference type="Proteomes" id="UP001143362">
    <property type="component" value="Unassembled WGS sequence"/>
</dbReference>
<feature type="transmembrane region" description="Helical" evidence="6">
    <location>
        <begin position="386"/>
        <end position="404"/>
    </location>
</feature>
<dbReference type="InterPro" id="IPR004477">
    <property type="entry name" value="ComEC_N"/>
</dbReference>
<proteinExistence type="predicted"/>
<evidence type="ECO:0000313" key="9">
    <source>
        <dbReference type="Proteomes" id="UP001143362"/>
    </source>
</evidence>
<dbReference type="Pfam" id="PF00753">
    <property type="entry name" value="Lactamase_B"/>
    <property type="match status" value="1"/>
</dbReference>
<keyword evidence="3 6" id="KW-0812">Transmembrane</keyword>
<dbReference type="EMBL" id="SHNN01000002">
    <property type="protein sequence ID" value="MCX2981414.1"/>
    <property type="molecule type" value="Genomic_DNA"/>
</dbReference>
<dbReference type="InterPro" id="IPR036866">
    <property type="entry name" value="RibonucZ/Hydroxyglut_hydro"/>
</dbReference>
<gene>
    <name evidence="8" type="ORF">EYC98_11125</name>
</gene>
<feature type="transmembrane region" description="Helical" evidence="6">
    <location>
        <begin position="480"/>
        <end position="498"/>
    </location>
</feature>
<comment type="subcellular location">
    <subcellularLocation>
        <location evidence="1">Cell membrane</location>
        <topology evidence="1">Multi-pass membrane protein</topology>
    </subcellularLocation>
</comment>
<feature type="domain" description="Metallo-beta-lactamase" evidence="7">
    <location>
        <begin position="533"/>
        <end position="720"/>
    </location>
</feature>
<evidence type="ECO:0000313" key="8">
    <source>
        <dbReference type="EMBL" id="MCX2981414.1"/>
    </source>
</evidence>
<feature type="transmembrane region" description="Helical" evidence="6">
    <location>
        <begin position="416"/>
        <end position="436"/>
    </location>
</feature>
<name>A0ABT3TGM1_9GAMM</name>
<feature type="transmembrane region" description="Helical" evidence="6">
    <location>
        <begin position="443"/>
        <end position="460"/>
    </location>
</feature>
<evidence type="ECO:0000256" key="1">
    <source>
        <dbReference type="ARBA" id="ARBA00004651"/>
    </source>
</evidence>
<comment type="caution">
    <text evidence="8">The sequence shown here is derived from an EMBL/GenBank/DDBJ whole genome shotgun (WGS) entry which is preliminary data.</text>
</comment>
<evidence type="ECO:0000256" key="4">
    <source>
        <dbReference type="ARBA" id="ARBA00022989"/>
    </source>
</evidence>
<keyword evidence="2" id="KW-1003">Cell membrane</keyword>
<keyword evidence="5 6" id="KW-0472">Membrane</keyword>
<feature type="transmembrane region" description="Helical" evidence="6">
    <location>
        <begin position="20"/>
        <end position="42"/>
    </location>
</feature>
<protein>
    <submittedName>
        <fullName evidence="8">DNA internalization-related competence protein ComEC/Rec2</fullName>
    </submittedName>
</protein>
<keyword evidence="4 6" id="KW-1133">Transmembrane helix</keyword>
<dbReference type="InterPro" id="IPR025405">
    <property type="entry name" value="DUF4131"/>
</dbReference>
<dbReference type="InterPro" id="IPR052159">
    <property type="entry name" value="Competence_DNA_uptake"/>
</dbReference>
<evidence type="ECO:0000256" key="6">
    <source>
        <dbReference type="SAM" id="Phobius"/>
    </source>
</evidence>
<evidence type="ECO:0000256" key="5">
    <source>
        <dbReference type="ARBA" id="ARBA00023136"/>
    </source>
</evidence>
<dbReference type="NCBIfam" id="TIGR00361">
    <property type="entry name" value="ComEC_Rec2"/>
    <property type="match status" value="1"/>
</dbReference>
<dbReference type="InterPro" id="IPR001279">
    <property type="entry name" value="Metallo-B-lactamas"/>
</dbReference>
<dbReference type="RefSeq" id="WP_279245414.1">
    <property type="nucleotide sequence ID" value="NZ_SHNN01000002.1"/>
</dbReference>
<dbReference type="PANTHER" id="PTHR30619:SF1">
    <property type="entry name" value="RECOMBINATION PROTEIN 2"/>
    <property type="match status" value="1"/>
</dbReference>
<evidence type="ECO:0000256" key="3">
    <source>
        <dbReference type="ARBA" id="ARBA00022692"/>
    </source>
</evidence>
<feature type="transmembrane region" description="Helical" evidence="6">
    <location>
        <begin position="357"/>
        <end position="374"/>
    </location>
</feature>
<dbReference type="InterPro" id="IPR035681">
    <property type="entry name" value="ComA-like_MBL"/>
</dbReference>
<accession>A0ABT3TGM1</accession>
<keyword evidence="9" id="KW-1185">Reference proteome</keyword>
<feature type="transmembrane region" description="Helical" evidence="6">
    <location>
        <begin position="252"/>
        <end position="272"/>
    </location>
</feature>